<gene>
    <name evidence="2" type="ORF">JOC86_003193</name>
</gene>
<keyword evidence="3" id="KW-1185">Reference proteome</keyword>
<dbReference type="EMBL" id="JAFBDZ010000003">
    <property type="protein sequence ID" value="MBM7586641.1"/>
    <property type="molecule type" value="Genomic_DNA"/>
</dbReference>
<dbReference type="InterPro" id="IPR002109">
    <property type="entry name" value="Glutaredoxin"/>
</dbReference>
<dbReference type="PANTHER" id="PTHR34386:SF1">
    <property type="entry name" value="GLUTAREDOXIN-LIKE PROTEIN NRDH"/>
    <property type="match status" value="1"/>
</dbReference>
<reference evidence="2 3" key="1">
    <citation type="submission" date="2021-01" db="EMBL/GenBank/DDBJ databases">
        <title>Genomic Encyclopedia of Type Strains, Phase IV (KMG-IV): sequencing the most valuable type-strain genomes for metagenomic binning, comparative biology and taxonomic classification.</title>
        <authorList>
            <person name="Goeker M."/>
        </authorList>
    </citation>
    <scope>NUCLEOTIDE SEQUENCE [LARGE SCALE GENOMIC DNA]</scope>
    <source>
        <strain evidence="2 3">DSM 24834</strain>
    </source>
</reference>
<evidence type="ECO:0000313" key="3">
    <source>
        <dbReference type="Proteomes" id="UP001646157"/>
    </source>
</evidence>
<dbReference type="CDD" id="cd02976">
    <property type="entry name" value="NrdH"/>
    <property type="match status" value="1"/>
</dbReference>
<dbReference type="PANTHER" id="PTHR34386">
    <property type="entry name" value="GLUTAREDOXIN"/>
    <property type="match status" value="1"/>
</dbReference>
<dbReference type="InterPro" id="IPR051548">
    <property type="entry name" value="Grx-like_ET"/>
</dbReference>
<dbReference type="RefSeq" id="WP_205173839.1">
    <property type="nucleotide sequence ID" value="NZ_JAFBDZ010000003.1"/>
</dbReference>
<dbReference type="Gene3D" id="3.40.30.10">
    <property type="entry name" value="Glutaredoxin"/>
    <property type="match status" value="1"/>
</dbReference>
<protein>
    <submittedName>
        <fullName evidence="2">Glutaredoxin</fullName>
    </submittedName>
</protein>
<dbReference type="InterPro" id="IPR036249">
    <property type="entry name" value="Thioredoxin-like_sf"/>
</dbReference>
<evidence type="ECO:0000313" key="2">
    <source>
        <dbReference type="EMBL" id="MBM7586641.1"/>
    </source>
</evidence>
<name>A0ABS2NFL2_9BACI</name>
<dbReference type="Proteomes" id="UP001646157">
    <property type="component" value="Unassembled WGS sequence"/>
</dbReference>
<dbReference type="PROSITE" id="PS51354">
    <property type="entry name" value="GLUTAREDOXIN_2"/>
    <property type="match status" value="1"/>
</dbReference>
<comment type="caution">
    <text evidence="2">The sequence shown here is derived from an EMBL/GenBank/DDBJ whole genome shotgun (WGS) entry which is preliminary data.</text>
</comment>
<accession>A0ABS2NFL2</accession>
<feature type="domain" description="Glutaredoxin" evidence="1">
    <location>
        <begin position="3"/>
        <end position="61"/>
    </location>
</feature>
<dbReference type="SUPFAM" id="SSF52833">
    <property type="entry name" value="Thioredoxin-like"/>
    <property type="match status" value="1"/>
</dbReference>
<sequence length="79" mass="9326">MEILLYTQPDCPPCLYIKNLLHHHKINYKEFNIQSDSRAKKELIEKYQSFSTPTVVIDGKVFIGQDIERIKEIIEDSMK</sequence>
<dbReference type="Pfam" id="PF00462">
    <property type="entry name" value="Glutaredoxin"/>
    <property type="match status" value="1"/>
</dbReference>
<evidence type="ECO:0000259" key="1">
    <source>
        <dbReference type="Pfam" id="PF00462"/>
    </source>
</evidence>
<proteinExistence type="predicted"/>
<organism evidence="2 3">
    <name type="scientific">Rossellomorea pakistanensis</name>
    <dbReference type="NCBI Taxonomy" id="992288"/>
    <lineage>
        <taxon>Bacteria</taxon>
        <taxon>Bacillati</taxon>
        <taxon>Bacillota</taxon>
        <taxon>Bacilli</taxon>
        <taxon>Bacillales</taxon>
        <taxon>Bacillaceae</taxon>
        <taxon>Rossellomorea</taxon>
    </lineage>
</organism>